<dbReference type="Proteomes" id="UP001303046">
    <property type="component" value="Unassembled WGS sequence"/>
</dbReference>
<protein>
    <submittedName>
        <fullName evidence="2">Uncharacterized protein</fullName>
    </submittedName>
</protein>
<name>A0ABR1CD69_NECAM</name>
<feature type="region of interest" description="Disordered" evidence="1">
    <location>
        <begin position="143"/>
        <end position="188"/>
    </location>
</feature>
<comment type="caution">
    <text evidence="2">The sequence shown here is derived from an EMBL/GenBank/DDBJ whole genome shotgun (WGS) entry which is preliminary data.</text>
</comment>
<keyword evidence="3" id="KW-1185">Reference proteome</keyword>
<organism evidence="2 3">
    <name type="scientific">Necator americanus</name>
    <name type="common">Human hookworm</name>
    <dbReference type="NCBI Taxonomy" id="51031"/>
    <lineage>
        <taxon>Eukaryota</taxon>
        <taxon>Metazoa</taxon>
        <taxon>Ecdysozoa</taxon>
        <taxon>Nematoda</taxon>
        <taxon>Chromadorea</taxon>
        <taxon>Rhabditida</taxon>
        <taxon>Rhabditina</taxon>
        <taxon>Rhabditomorpha</taxon>
        <taxon>Strongyloidea</taxon>
        <taxon>Ancylostomatidae</taxon>
        <taxon>Bunostominae</taxon>
        <taxon>Necator</taxon>
    </lineage>
</organism>
<sequence length="221" mass="25122">MRGRPVISIDNYTIYCIDADENKNRRGRKLRIVSAHAPTETAEDSSMEAFYDELNVLIPKIPREQSTYVNRRTPSSPPRLRGIIDAIGSRGRGNPSNAFRAAQAEDGTLKLQPDNIVKKNFPQSDTRKFRAVWNVAFDSDHRPVLQDTVPQEQSRSSSPTENQEDMPGDAPACLDKATPYGDRDDHPTRWFLCYRNTDSDTVARKEEDLIRDPDNYVVARK</sequence>
<reference evidence="2 3" key="1">
    <citation type="submission" date="2023-08" db="EMBL/GenBank/DDBJ databases">
        <title>A Necator americanus chromosomal reference genome.</title>
        <authorList>
            <person name="Ilik V."/>
            <person name="Petrzelkova K.J."/>
            <person name="Pardy F."/>
            <person name="Fuh T."/>
            <person name="Niatou-Singa F.S."/>
            <person name="Gouil Q."/>
            <person name="Baker L."/>
            <person name="Ritchie M.E."/>
            <person name="Jex A.R."/>
            <person name="Gazzola D."/>
            <person name="Li H."/>
            <person name="Toshio Fujiwara R."/>
            <person name="Zhan B."/>
            <person name="Aroian R.V."/>
            <person name="Pafco B."/>
            <person name="Schwarz E.M."/>
        </authorList>
    </citation>
    <scope>NUCLEOTIDE SEQUENCE [LARGE SCALE GENOMIC DNA]</scope>
    <source>
        <strain evidence="2 3">Aroian</strain>
        <tissue evidence="2">Whole animal</tissue>
    </source>
</reference>
<feature type="compositionally biased region" description="Polar residues" evidence="1">
    <location>
        <begin position="148"/>
        <end position="161"/>
    </location>
</feature>
<proteinExistence type="predicted"/>
<evidence type="ECO:0000313" key="2">
    <source>
        <dbReference type="EMBL" id="KAK6736019.1"/>
    </source>
</evidence>
<accession>A0ABR1CD69</accession>
<evidence type="ECO:0000313" key="3">
    <source>
        <dbReference type="Proteomes" id="UP001303046"/>
    </source>
</evidence>
<gene>
    <name evidence="2" type="primary">Necator_chrII.g6771</name>
    <name evidence="2" type="ORF">RB195_018978</name>
</gene>
<evidence type="ECO:0000256" key="1">
    <source>
        <dbReference type="SAM" id="MobiDB-lite"/>
    </source>
</evidence>
<dbReference type="EMBL" id="JAVFWL010000002">
    <property type="protein sequence ID" value="KAK6736019.1"/>
    <property type="molecule type" value="Genomic_DNA"/>
</dbReference>